<keyword evidence="3" id="KW-0479">Metal-binding</keyword>
<dbReference type="InterPro" id="IPR036909">
    <property type="entry name" value="Cyt_c-like_dom_sf"/>
</dbReference>
<gene>
    <name evidence="8" type="ORF">M5G25_25600</name>
</gene>
<feature type="signal peptide" evidence="6">
    <location>
        <begin position="1"/>
        <end position="38"/>
    </location>
</feature>
<keyword evidence="4" id="KW-0249">Electron transport</keyword>
<dbReference type="Proteomes" id="UP001217610">
    <property type="component" value="Unassembled WGS sequence"/>
</dbReference>
<dbReference type="EMBL" id="JAMDGR010000023">
    <property type="protein sequence ID" value="MDD1151658.1"/>
    <property type="molecule type" value="Genomic_DNA"/>
</dbReference>
<evidence type="ECO:0000256" key="6">
    <source>
        <dbReference type="SAM" id="SignalP"/>
    </source>
</evidence>
<evidence type="ECO:0000256" key="4">
    <source>
        <dbReference type="ARBA" id="ARBA00022982"/>
    </source>
</evidence>
<dbReference type="Gene3D" id="1.10.760.10">
    <property type="entry name" value="Cytochrome c-like domain"/>
    <property type="match status" value="1"/>
</dbReference>
<dbReference type="PRINTS" id="PR00607">
    <property type="entry name" value="CYTCHROMECIE"/>
</dbReference>
<dbReference type="RefSeq" id="WP_273924130.1">
    <property type="nucleotide sequence ID" value="NZ_JAMDGR010000023.1"/>
</dbReference>
<keyword evidence="1" id="KW-0813">Transport</keyword>
<dbReference type="InterPro" id="IPR002323">
    <property type="entry name" value="Cyt_CIE"/>
</dbReference>
<keyword evidence="9" id="KW-1185">Reference proteome</keyword>
<protein>
    <submittedName>
        <fullName evidence="8">C-type cytochrome</fullName>
    </submittedName>
</protein>
<comment type="caution">
    <text evidence="8">The sequence shown here is derived from an EMBL/GenBank/DDBJ whole genome shotgun (WGS) entry which is preliminary data.</text>
</comment>
<evidence type="ECO:0000313" key="9">
    <source>
        <dbReference type="Proteomes" id="UP001217610"/>
    </source>
</evidence>
<keyword evidence="5" id="KW-0408">Iron</keyword>
<evidence type="ECO:0000256" key="3">
    <source>
        <dbReference type="ARBA" id="ARBA00022723"/>
    </source>
</evidence>
<evidence type="ECO:0000256" key="5">
    <source>
        <dbReference type="ARBA" id="ARBA00023004"/>
    </source>
</evidence>
<dbReference type="PANTHER" id="PTHR40942:SF4">
    <property type="entry name" value="CYTOCHROME C5"/>
    <property type="match status" value="1"/>
</dbReference>
<evidence type="ECO:0000259" key="7">
    <source>
        <dbReference type="Pfam" id="PF13442"/>
    </source>
</evidence>
<dbReference type="Pfam" id="PF13442">
    <property type="entry name" value="Cytochrome_CBB3"/>
    <property type="match status" value="1"/>
</dbReference>
<organism evidence="8 9">
    <name type="scientific">Pseudomonas idahonensis</name>
    <dbReference type="NCBI Taxonomy" id="2942628"/>
    <lineage>
        <taxon>Bacteria</taxon>
        <taxon>Pseudomonadati</taxon>
        <taxon>Pseudomonadota</taxon>
        <taxon>Gammaproteobacteria</taxon>
        <taxon>Pseudomonadales</taxon>
        <taxon>Pseudomonadaceae</taxon>
        <taxon>Pseudomonas</taxon>
    </lineage>
</organism>
<dbReference type="PANTHER" id="PTHR40942">
    <property type="match status" value="1"/>
</dbReference>
<keyword evidence="6" id="KW-0732">Signal</keyword>
<accession>A0ABT5QBS1</accession>
<feature type="chain" id="PRO_5046154887" evidence="6">
    <location>
        <begin position="39"/>
        <end position="140"/>
    </location>
</feature>
<evidence type="ECO:0000256" key="2">
    <source>
        <dbReference type="ARBA" id="ARBA00022617"/>
    </source>
</evidence>
<name>A0ABT5QBS1_9PSED</name>
<sequence>MPTVTPACSRPLRRPSCLLIRSALGLVLGLLLSACGEAEPPAAVRLDAAPLDAARQSPADPALAQVYASSCQLCHANPASGAPLAGDAKAWAPRLAQGADTLLDHSINGYQGMPPMGLCMQCSEAQFLALISFMSGHSFQ</sequence>
<proteinExistence type="predicted"/>
<keyword evidence="2" id="KW-0349">Heme</keyword>
<feature type="domain" description="Cytochrome c" evidence="7">
    <location>
        <begin position="62"/>
        <end position="134"/>
    </location>
</feature>
<evidence type="ECO:0000256" key="1">
    <source>
        <dbReference type="ARBA" id="ARBA00022448"/>
    </source>
</evidence>
<evidence type="ECO:0000313" key="8">
    <source>
        <dbReference type="EMBL" id="MDD1151658.1"/>
    </source>
</evidence>
<reference evidence="8 9" key="1">
    <citation type="submission" date="2022-05" db="EMBL/GenBank/DDBJ databases">
        <title>Novel Pseudomonas spp. Isolated from a Rainbow Trout Aquaculture Facility.</title>
        <authorList>
            <person name="Testerman T."/>
            <person name="Graf J."/>
        </authorList>
    </citation>
    <scope>NUCLEOTIDE SEQUENCE [LARGE SCALE GENOMIC DNA]</scope>
    <source>
        <strain evidence="8 9">ID357</strain>
    </source>
</reference>
<dbReference type="SUPFAM" id="SSF46626">
    <property type="entry name" value="Cytochrome c"/>
    <property type="match status" value="1"/>
</dbReference>
<dbReference type="InterPro" id="IPR009056">
    <property type="entry name" value="Cyt_c-like_dom"/>
</dbReference>